<dbReference type="VEuPathDB" id="FungiDB:BO97DRAFT_444650"/>
<dbReference type="Proteomes" id="UP000248961">
    <property type="component" value="Unassembled WGS sequence"/>
</dbReference>
<keyword evidence="2" id="KW-0472">Membrane</keyword>
<evidence type="ECO:0000313" key="4">
    <source>
        <dbReference type="EMBL" id="RAL10443.1"/>
    </source>
</evidence>
<dbReference type="EMBL" id="KZ824295">
    <property type="protein sequence ID" value="RAL10443.1"/>
    <property type="molecule type" value="Genomic_DNA"/>
</dbReference>
<evidence type="ECO:0000256" key="3">
    <source>
        <dbReference type="SAM" id="SignalP"/>
    </source>
</evidence>
<proteinExistence type="predicted"/>
<keyword evidence="2" id="KW-1133">Transmembrane helix</keyword>
<evidence type="ECO:0000256" key="2">
    <source>
        <dbReference type="SAM" id="Phobius"/>
    </source>
</evidence>
<dbReference type="AlphaFoldDB" id="A0A395HSP8"/>
<gene>
    <name evidence="4" type="ORF">BO97DRAFT_444650</name>
</gene>
<dbReference type="GeneID" id="37202765"/>
<evidence type="ECO:0000313" key="5">
    <source>
        <dbReference type="Proteomes" id="UP000248961"/>
    </source>
</evidence>
<name>A0A395HSP8_ASPHC</name>
<feature type="signal peptide" evidence="3">
    <location>
        <begin position="1"/>
        <end position="23"/>
    </location>
</feature>
<sequence length="462" mass="51304">MYCQQRIFAFLHALLGVISNATQENLPLTPPQKTEADKPLAGCSNSLASSSNYVVVSEAHQPEGPGCTITLGHPLQWRPAASVEKDVENISPVENGADPVVKLTLTIANIEGESVNLEKCHSLLEELILEGPRNLLQQQPQAQNRPLSASQRGDHLTQINSTAAGLRPRHSHEESPKEIPKKKPSNDPHSLGYHGILEYLLEKEKGKRTCKRTIEYLNVVAMARINHRESSVRRNPHGLDPNCEDIYKLLSPEKEQCMTCHPETNVVYVNESRRLQKAKELDVFYKICAVLGVAVMVATLLYISREIYRRLRLRYSLLQGLSDRNQPARGMAMKKCCSIPADGMTTLMPEASRVWGKPSQACDVVAEDINVPSIAGSATQQRYRRLPPFQRNTRRKAQDIFDLGPSQACTCGPRSEERIPVLPPAPNASVRSQTGIWQAQKGRRSIGNVEAEGNPHSKAVLF</sequence>
<evidence type="ECO:0000256" key="1">
    <source>
        <dbReference type="SAM" id="MobiDB-lite"/>
    </source>
</evidence>
<feature type="transmembrane region" description="Helical" evidence="2">
    <location>
        <begin position="283"/>
        <end position="304"/>
    </location>
</feature>
<keyword evidence="2" id="KW-0812">Transmembrane</keyword>
<keyword evidence="5" id="KW-1185">Reference proteome</keyword>
<dbReference type="STRING" id="1450537.A0A395HSP8"/>
<dbReference type="OrthoDB" id="4224912at2759"/>
<feature type="region of interest" description="Disordered" evidence="1">
    <location>
        <begin position="412"/>
        <end position="440"/>
    </location>
</feature>
<keyword evidence="3" id="KW-0732">Signal</keyword>
<protein>
    <submittedName>
        <fullName evidence="4">Uncharacterized protein</fullName>
    </submittedName>
</protein>
<feature type="region of interest" description="Disordered" evidence="1">
    <location>
        <begin position="160"/>
        <end position="190"/>
    </location>
</feature>
<accession>A0A395HSP8</accession>
<reference evidence="4 5" key="1">
    <citation type="submission" date="2018-02" db="EMBL/GenBank/DDBJ databases">
        <title>The genomes of Aspergillus section Nigri reveals drivers in fungal speciation.</title>
        <authorList>
            <consortium name="DOE Joint Genome Institute"/>
            <person name="Vesth T.C."/>
            <person name="Nybo J."/>
            <person name="Theobald S."/>
            <person name="Brandl J."/>
            <person name="Frisvad J.C."/>
            <person name="Nielsen K.F."/>
            <person name="Lyhne E.K."/>
            <person name="Kogle M.E."/>
            <person name="Kuo A."/>
            <person name="Riley R."/>
            <person name="Clum A."/>
            <person name="Nolan M."/>
            <person name="Lipzen A."/>
            <person name="Salamov A."/>
            <person name="Henrissat B."/>
            <person name="Wiebenga A."/>
            <person name="De vries R.P."/>
            <person name="Grigoriev I.V."/>
            <person name="Mortensen U.H."/>
            <person name="Andersen M.R."/>
            <person name="Baker S.E."/>
        </authorList>
    </citation>
    <scope>NUCLEOTIDE SEQUENCE [LARGE SCALE GENOMIC DNA]</scope>
    <source>
        <strain evidence="4 5">CBS 101889</strain>
    </source>
</reference>
<dbReference type="RefSeq" id="XP_025549597.1">
    <property type="nucleotide sequence ID" value="XM_025698476.1"/>
</dbReference>
<feature type="compositionally biased region" description="Basic and acidic residues" evidence="1">
    <location>
        <begin position="171"/>
        <end position="186"/>
    </location>
</feature>
<organism evidence="4 5">
    <name type="scientific">Aspergillus homomorphus (strain CBS 101889)</name>
    <dbReference type="NCBI Taxonomy" id="1450537"/>
    <lineage>
        <taxon>Eukaryota</taxon>
        <taxon>Fungi</taxon>
        <taxon>Dikarya</taxon>
        <taxon>Ascomycota</taxon>
        <taxon>Pezizomycotina</taxon>
        <taxon>Eurotiomycetes</taxon>
        <taxon>Eurotiomycetidae</taxon>
        <taxon>Eurotiales</taxon>
        <taxon>Aspergillaceae</taxon>
        <taxon>Aspergillus</taxon>
        <taxon>Aspergillus subgen. Circumdati</taxon>
    </lineage>
</organism>
<feature type="chain" id="PRO_5017341999" evidence="3">
    <location>
        <begin position="24"/>
        <end position="462"/>
    </location>
</feature>